<gene>
    <name evidence="1" type="ORF">RSSM_03621</name>
</gene>
<sequence length="218" mass="24705">MSNGEESKNFIRLRLAVATYLAKYQLWPTRARLSAVCLRDLREHALSNAEFKHLSSKLDLVVDDRAVFQVEADDGCFFNYSSGVFADGSEHNGSVVLEPHMRSKVEEWLIGRHEPEPASLSDSPLEQFQADEENDHKLQGNPKVQLNALYKTRDNINAQLTATQAIQLAQHLLQKAQIIIDNELSDATVHLWNQGSENETFYCGLTKARKGPRREKKD</sequence>
<dbReference type="PATRIC" id="fig|1263870.3.peg.3842"/>
<dbReference type="AlphaFoldDB" id="M5U0H3"/>
<name>M5U0H3_9BACT</name>
<proteinExistence type="predicted"/>
<reference evidence="1 2" key="1">
    <citation type="journal article" date="2013" name="Mar. Genomics">
        <title>Expression of sulfatases in Rhodopirellula baltica and the diversity of sulfatases in the genus Rhodopirellula.</title>
        <authorList>
            <person name="Wegner C.E."/>
            <person name="Richter-Heitmann T."/>
            <person name="Klindworth A."/>
            <person name="Klockow C."/>
            <person name="Richter M."/>
            <person name="Achstetter T."/>
            <person name="Glockner F.O."/>
            <person name="Harder J."/>
        </authorList>
    </citation>
    <scope>NUCLEOTIDE SEQUENCE [LARGE SCALE GENOMIC DNA]</scope>
    <source>
        <strain evidence="1 2">SM41</strain>
    </source>
</reference>
<accession>M5U0H3</accession>
<evidence type="ECO:0000313" key="1">
    <source>
        <dbReference type="EMBL" id="EMI54955.1"/>
    </source>
</evidence>
<dbReference type="EMBL" id="ANOH01000243">
    <property type="protein sequence ID" value="EMI54955.1"/>
    <property type="molecule type" value="Genomic_DNA"/>
</dbReference>
<organism evidence="1 2">
    <name type="scientific">Rhodopirellula sallentina SM41</name>
    <dbReference type="NCBI Taxonomy" id="1263870"/>
    <lineage>
        <taxon>Bacteria</taxon>
        <taxon>Pseudomonadati</taxon>
        <taxon>Planctomycetota</taxon>
        <taxon>Planctomycetia</taxon>
        <taxon>Pirellulales</taxon>
        <taxon>Pirellulaceae</taxon>
        <taxon>Rhodopirellula</taxon>
    </lineage>
</organism>
<protein>
    <submittedName>
        <fullName evidence="1">Uncharacterized protein</fullName>
    </submittedName>
</protein>
<keyword evidence="2" id="KW-1185">Reference proteome</keyword>
<comment type="caution">
    <text evidence="1">The sequence shown here is derived from an EMBL/GenBank/DDBJ whole genome shotgun (WGS) entry which is preliminary data.</text>
</comment>
<dbReference type="Proteomes" id="UP000011885">
    <property type="component" value="Unassembled WGS sequence"/>
</dbReference>
<evidence type="ECO:0000313" key="2">
    <source>
        <dbReference type="Proteomes" id="UP000011885"/>
    </source>
</evidence>